<dbReference type="EMBL" id="JARRAG010000002">
    <property type="protein sequence ID" value="MDG3004687.1"/>
    <property type="molecule type" value="Genomic_DNA"/>
</dbReference>
<sequence>MSDQEALLARWKALAGDHSRRPWTPDHLAGFFQNFRPHGVGLAEVFEGVEGADEITPRLLEIYRATAEGWRDDGGYDAYFNVKSPVPLAAPRAVELVLGHLEKVRAMAEVLGRDDLVASLDPAPAVDVVVGETPWPPGPDDVESTIYEVVGDYMALLTPRESPALGMEEGLWTIAGDYNLRHYVLWPLYRGVGTIEEPFQPYFELWRHGAGYRFTPEGAVHVYTPAGAASP</sequence>
<protein>
    <submittedName>
        <fullName evidence="1">Uncharacterized protein</fullName>
    </submittedName>
</protein>
<organism evidence="1 2">
    <name type="scientific">Paludisphaera mucosa</name>
    <dbReference type="NCBI Taxonomy" id="3030827"/>
    <lineage>
        <taxon>Bacteria</taxon>
        <taxon>Pseudomonadati</taxon>
        <taxon>Planctomycetota</taxon>
        <taxon>Planctomycetia</taxon>
        <taxon>Isosphaerales</taxon>
        <taxon>Isosphaeraceae</taxon>
        <taxon>Paludisphaera</taxon>
    </lineage>
</organism>
<dbReference type="RefSeq" id="WP_277861041.1">
    <property type="nucleotide sequence ID" value="NZ_JARRAG010000002.1"/>
</dbReference>
<proteinExistence type="predicted"/>
<accession>A0ABT6FAR8</accession>
<gene>
    <name evidence="1" type="ORF">PZE19_12940</name>
</gene>
<dbReference type="Proteomes" id="UP001216907">
    <property type="component" value="Unassembled WGS sequence"/>
</dbReference>
<evidence type="ECO:0000313" key="2">
    <source>
        <dbReference type="Proteomes" id="UP001216907"/>
    </source>
</evidence>
<comment type="caution">
    <text evidence="1">The sequence shown here is derived from an EMBL/GenBank/DDBJ whole genome shotgun (WGS) entry which is preliminary data.</text>
</comment>
<keyword evidence="2" id="KW-1185">Reference proteome</keyword>
<name>A0ABT6FAR8_9BACT</name>
<evidence type="ECO:0000313" key="1">
    <source>
        <dbReference type="EMBL" id="MDG3004687.1"/>
    </source>
</evidence>
<reference evidence="1 2" key="1">
    <citation type="submission" date="2023-03" db="EMBL/GenBank/DDBJ databases">
        <title>Paludisphaera mucosa sp. nov. a novel planctomycete from northern fen.</title>
        <authorList>
            <person name="Ivanova A."/>
        </authorList>
    </citation>
    <scope>NUCLEOTIDE SEQUENCE [LARGE SCALE GENOMIC DNA]</scope>
    <source>
        <strain evidence="1 2">Pla2</strain>
    </source>
</reference>